<dbReference type="AlphaFoldDB" id="A0A2T4BKZ0"/>
<accession>A0A2T4BKZ0</accession>
<evidence type="ECO:0000256" key="1">
    <source>
        <dbReference type="SAM" id="MobiDB-lite"/>
    </source>
</evidence>
<organism evidence="2 3">
    <name type="scientific">Trichoderma citrinoviride</name>
    <dbReference type="NCBI Taxonomy" id="58853"/>
    <lineage>
        <taxon>Eukaryota</taxon>
        <taxon>Fungi</taxon>
        <taxon>Dikarya</taxon>
        <taxon>Ascomycota</taxon>
        <taxon>Pezizomycotina</taxon>
        <taxon>Sordariomycetes</taxon>
        <taxon>Hypocreomycetidae</taxon>
        <taxon>Hypocreales</taxon>
        <taxon>Hypocreaceae</taxon>
        <taxon>Trichoderma</taxon>
    </lineage>
</organism>
<protein>
    <submittedName>
        <fullName evidence="2">Uncharacterized protein</fullName>
    </submittedName>
</protein>
<dbReference type="EMBL" id="KZ680208">
    <property type="protein sequence ID" value="PTB69930.1"/>
    <property type="molecule type" value="Genomic_DNA"/>
</dbReference>
<evidence type="ECO:0000313" key="2">
    <source>
        <dbReference type="EMBL" id="PTB69930.1"/>
    </source>
</evidence>
<keyword evidence="3" id="KW-1185">Reference proteome</keyword>
<evidence type="ECO:0000313" key="3">
    <source>
        <dbReference type="Proteomes" id="UP000241546"/>
    </source>
</evidence>
<dbReference type="Proteomes" id="UP000241546">
    <property type="component" value="Unassembled WGS sequence"/>
</dbReference>
<reference evidence="3" key="1">
    <citation type="submission" date="2016-07" db="EMBL/GenBank/DDBJ databases">
        <title>Multiple horizontal gene transfer events from other fungi enriched the ability of initially mycotrophic Trichoderma (Ascomycota) to feed on dead plant biomass.</title>
        <authorList>
            <consortium name="DOE Joint Genome Institute"/>
            <person name="Atanasova L."/>
            <person name="Chenthamara K."/>
            <person name="Zhang J."/>
            <person name="Grujic M."/>
            <person name="Henrissat B."/>
            <person name="Kuo A."/>
            <person name="Aerts A."/>
            <person name="Salamov A."/>
            <person name="Lipzen A."/>
            <person name="Labutti K."/>
            <person name="Barry K."/>
            <person name="Miao Y."/>
            <person name="Rahimi M.J."/>
            <person name="Shen Q."/>
            <person name="Grigoriev I.V."/>
            <person name="Kubicek C.P."/>
            <person name="Druzhinina I.S."/>
        </authorList>
    </citation>
    <scope>NUCLEOTIDE SEQUENCE [LARGE SCALE GENOMIC DNA]</scope>
    <source>
        <strain evidence="3">TUCIM 6016</strain>
    </source>
</reference>
<dbReference type="GeneID" id="36602048"/>
<name>A0A2T4BKZ0_9HYPO</name>
<feature type="region of interest" description="Disordered" evidence="1">
    <location>
        <begin position="1"/>
        <end position="29"/>
    </location>
</feature>
<sequence length="189" mass="21365">MGKKTEAVPPPPYETLAGTSDKAKEDAKSYDTLTVPPQIMDKILAVRPHAERMRLTKEYIVKKGKVIETREAALTRQGRSLADAIKRVKSDVKSIRVTRAVALGHIGQRSDRFIRGFFEACSKYGDYKSEKAGIPELIAAGEEEVRRTYHTETRKIEAEFRDAAKQLDEKFMAYVENVLAKMEESEESK</sequence>
<dbReference type="RefSeq" id="XP_024753250.1">
    <property type="nucleotide sequence ID" value="XM_024893930.1"/>
</dbReference>
<gene>
    <name evidence="2" type="ORF">BBK36DRAFT_1156481</name>
</gene>
<dbReference type="OrthoDB" id="4899364at2759"/>
<proteinExistence type="predicted"/>